<feature type="signal peptide" evidence="3">
    <location>
        <begin position="1"/>
        <end position="24"/>
    </location>
</feature>
<keyword evidence="5" id="KW-1185">Reference proteome</keyword>
<evidence type="ECO:0000256" key="1">
    <source>
        <dbReference type="SAM" id="MobiDB-lite"/>
    </source>
</evidence>
<reference evidence="4" key="1">
    <citation type="submission" date="2020-10" db="EMBL/GenBank/DDBJ databases">
        <title>Unveiling of a novel bifunctional photoreceptor, Dualchrome1, isolated from a cosmopolitan green alga.</title>
        <authorList>
            <person name="Suzuki S."/>
            <person name="Kawachi M."/>
        </authorList>
    </citation>
    <scope>NUCLEOTIDE SEQUENCE</scope>
    <source>
        <strain evidence="4">NIES 2893</strain>
    </source>
</reference>
<feature type="region of interest" description="Disordered" evidence="1">
    <location>
        <begin position="40"/>
        <end position="70"/>
    </location>
</feature>
<proteinExistence type="predicted"/>
<evidence type="ECO:0008006" key="6">
    <source>
        <dbReference type="Google" id="ProtNLM"/>
    </source>
</evidence>
<gene>
    <name evidence="4" type="ORF">PPROV_000744300</name>
</gene>
<feature type="compositionally biased region" description="Polar residues" evidence="1">
    <location>
        <begin position="57"/>
        <end position="70"/>
    </location>
</feature>
<comment type="caution">
    <text evidence="4">The sequence shown here is derived from an EMBL/GenBank/DDBJ whole genome shotgun (WGS) entry which is preliminary data.</text>
</comment>
<protein>
    <recommendedName>
        <fullName evidence="6">CASP-like protein</fullName>
    </recommendedName>
</protein>
<evidence type="ECO:0000256" key="3">
    <source>
        <dbReference type="SAM" id="SignalP"/>
    </source>
</evidence>
<name>A0A830HMP8_9CHLO</name>
<organism evidence="4 5">
    <name type="scientific">Pycnococcus provasolii</name>
    <dbReference type="NCBI Taxonomy" id="41880"/>
    <lineage>
        <taxon>Eukaryota</taxon>
        <taxon>Viridiplantae</taxon>
        <taxon>Chlorophyta</taxon>
        <taxon>Pseudoscourfieldiophyceae</taxon>
        <taxon>Pseudoscourfieldiales</taxon>
        <taxon>Pycnococcaceae</taxon>
        <taxon>Pycnococcus</taxon>
    </lineage>
</organism>
<feature type="chain" id="PRO_5032714952" description="CASP-like protein" evidence="3">
    <location>
        <begin position="25"/>
        <end position="142"/>
    </location>
</feature>
<dbReference type="AlphaFoldDB" id="A0A830HMP8"/>
<feature type="transmembrane region" description="Helical" evidence="2">
    <location>
        <begin position="74"/>
        <end position="96"/>
    </location>
</feature>
<keyword evidence="2" id="KW-0472">Membrane</keyword>
<evidence type="ECO:0000313" key="4">
    <source>
        <dbReference type="EMBL" id="GHP08706.1"/>
    </source>
</evidence>
<sequence length="142" mass="15150">MANNTAAATVVLACVLTCTLATLAEPLAQTTSALAGLDMPASQNRSSTKADTHQAQRESTACHTSPSHASPSPLQVAVLAILLQTVVSALLAIVTYKRVWVWAAESRDWNIKRFKDVLLGMTSVVMVANGECKDDDRERGLN</sequence>
<accession>A0A830HMP8</accession>
<dbReference type="Proteomes" id="UP000660262">
    <property type="component" value="Unassembled WGS sequence"/>
</dbReference>
<keyword evidence="2" id="KW-0812">Transmembrane</keyword>
<dbReference type="EMBL" id="BNJQ01000021">
    <property type="protein sequence ID" value="GHP08706.1"/>
    <property type="molecule type" value="Genomic_DNA"/>
</dbReference>
<keyword evidence="3" id="KW-0732">Signal</keyword>
<keyword evidence="2" id="KW-1133">Transmembrane helix</keyword>
<evidence type="ECO:0000313" key="5">
    <source>
        <dbReference type="Proteomes" id="UP000660262"/>
    </source>
</evidence>
<evidence type="ECO:0000256" key="2">
    <source>
        <dbReference type="SAM" id="Phobius"/>
    </source>
</evidence>